<accession>A0A855SF43</accession>
<dbReference type="EMBL" id="PYOY01000002">
    <property type="protein sequence ID" value="PSX08891.1"/>
    <property type="molecule type" value="Genomic_DNA"/>
</dbReference>
<reference evidence="2 3" key="1">
    <citation type="submission" date="2018-01" db="EMBL/GenBank/DDBJ databases">
        <title>Whole genome sequencing of Histamine producing bacteria.</title>
        <authorList>
            <person name="Butler K."/>
        </authorList>
    </citation>
    <scope>NUCLEOTIDE SEQUENCE [LARGE SCALE GENOMIC DNA]</scope>
    <source>
        <strain evidence="2 3">A2-1</strain>
    </source>
</reference>
<dbReference type="InterPro" id="IPR007684">
    <property type="entry name" value="Znf_Ogr/Delta"/>
</dbReference>
<protein>
    <submittedName>
        <fullName evidence="2">Transcriptional regulator</fullName>
    </submittedName>
</protein>
<sequence>MRVNCNECGAKARIQKTNWLSTKAADLYCSCSDAECGHTFVMNLGFSHTLSPSAKTTNEVIISLMKALSPDQKKQIQSQLSLL</sequence>
<evidence type="ECO:0000259" key="1">
    <source>
        <dbReference type="Pfam" id="PF04606"/>
    </source>
</evidence>
<name>A0A855SF43_PHOAN</name>
<evidence type="ECO:0000313" key="2">
    <source>
        <dbReference type="EMBL" id="PSX08891.1"/>
    </source>
</evidence>
<comment type="caution">
    <text evidence="2">The sequence shown here is derived from an EMBL/GenBank/DDBJ whole genome shotgun (WGS) entry which is preliminary data.</text>
</comment>
<proteinExistence type="predicted"/>
<dbReference type="GeneID" id="61230089"/>
<evidence type="ECO:0000313" key="3">
    <source>
        <dbReference type="Proteomes" id="UP000241440"/>
    </source>
</evidence>
<dbReference type="AlphaFoldDB" id="A0A855SF43"/>
<gene>
    <name evidence="2" type="ORF">C0W41_05590</name>
</gene>
<dbReference type="RefSeq" id="WP_080890318.1">
    <property type="nucleotide sequence ID" value="NZ_JZSX01000001.1"/>
</dbReference>
<feature type="domain" description="Zinc finger Ogr/Delta-type" evidence="1">
    <location>
        <begin position="4"/>
        <end position="50"/>
    </location>
</feature>
<dbReference type="Proteomes" id="UP000241440">
    <property type="component" value="Unassembled WGS sequence"/>
</dbReference>
<dbReference type="Pfam" id="PF04606">
    <property type="entry name" value="Ogr_Delta"/>
    <property type="match status" value="1"/>
</dbReference>
<organism evidence="2 3">
    <name type="scientific">Photobacterium angustum</name>
    <dbReference type="NCBI Taxonomy" id="661"/>
    <lineage>
        <taxon>Bacteria</taxon>
        <taxon>Pseudomonadati</taxon>
        <taxon>Pseudomonadota</taxon>
        <taxon>Gammaproteobacteria</taxon>
        <taxon>Vibrionales</taxon>
        <taxon>Vibrionaceae</taxon>
        <taxon>Photobacterium</taxon>
    </lineage>
</organism>